<dbReference type="InterPro" id="IPR011990">
    <property type="entry name" value="TPR-like_helical_dom_sf"/>
</dbReference>
<protein>
    <recommendedName>
        <fullName evidence="3">Tetratricopeptide repeat protein</fullName>
    </recommendedName>
</protein>
<dbReference type="STRING" id="1300341.I595_1638"/>
<dbReference type="OrthoDB" id="935812at2"/>
<dbReference type="AlphaFoldDB" id="A0A0P7AU51"/>
<dbReference type="EMBL" id="LDJX01000003">
    <property type="protein sequence ID" value="KPM31990.1"/>
    <property type="molecule type" value="Genomic_DNA"/>
</dbReference>
<dbReference type="RefSeq" id="WP_157449681.1">
    <property type="nucleotide sequence ID" value="NZ_LDJX01000003.1"/>
</dbReference>
<dbReference type="SUPFAM" id="SSF48452">
    <property type="entry name" value="TPR-like"/>
    <property type="match status" value="1"/>
</dbReference>
<dbReference type="Gene3D" id="1.25.40.10">
    <property type="entry name" value="Tetratricopeptide repeat domain"/>
    <property type="match status" value="1"/>
</dbReference>
<keyword evidence="2" id="KW-1185">Reference proteome</keyword>
<sequence length="87" mass="10328">MRGYLYLLFYRDYRKAIADFNASDTLTPFLDYPQGHSVDYWRGIAYLGLKDYKNSIAYWNKHIAKETKDSGEDWVELEAFLYRGIAQ</sequence>
<name>A0A0P7AU51_9FLAO</name>
<organism evidence="1 2">
    <name type="scientific">Croceitalea dokdonensis DOKDO 023</name>
    <dbReference type="NCBI Taxonomy" id="1300341"/>
    <lineage>
        <taxon>Bacteria</taxon>
        <taxon>Pseudomonadati</taxon>
        <taxon>Bacteroidota</taxon>
        <taxon>Flavobacteriia</taxon>
        <taxon>Flavobacteriales</taxon>
        <taxon>Flavobacteriaceae</taxon>
        <taxon>Croceitalea</taxon>
    </lineage>
</organism>
<gene>
    <name evidence="1" type="ORF">I595_1638</name>
</gene>
<evidence type="ECO:0008006" key="3">
    <source>
        <dbReference type="Google" id="ProtNLM"/>
    </source>
</evidence>
<accession>A0A0P7AU51</accession>
<evidence type="ECO:0000313" key="1">
    <source>
        <dbReference type="EMBL" id="KPM31990.1"/>
    </source>
</evidence>
<reference evidence="1 2" key="1">
    <citation type="submission" date="2015-09" db="EMBL/GenBank/DDBJ databases">
        <title>Genome sequence of the marine flavobacterium Croceitalea dokdonensis DOKDO 023 that contains proton- and sodium-pumping rhodopsins.</title>
        <authorList>
            <person name="Kwon S.-K."/>
            <person name="Lee H.K."/>
            <person name="Kwak M.-J."/>
            <person name="Kim J.F."/>
        </authorList>
    </citation>
    <scope>NUCLEOTIDE SEQUENCE [LARGE SCALE GENOMIC DNA]</scope>
    <source>
        <strain evidence="1 2">DOKDO 023</strain>
    </source>
</reference>
<comment type="caution">
    <text evidence="1">The sequence shown here is derived from an EMBL/GenBank/DDBJ whole genome shotgun (WGS) entry which is preliminary data.</text>
</comment>
<dbReference type="PATRIC" id="fig|1300341.3.peg.1826"/>
<evidence type="ECO:0000313" key="2">
    <source>
        <dbReference type="Proteomes" id="UP000050280"/>
    </source>
</evidence>
<proteinExistence type="predicted"/>
<dbReference type="Proteomes" id="UP000050280">
    <property type="component" value="Unassembled WGS sequence"/>
</dbReference>